<reference evidence="2 3" key="1">
    <citation type="submission" date="2024-03" db="EMBL/GenBank/DDBJ databases">
        <authorList>
            <person name="Gkanogiannis A."/>
            <person name="Becerra Lopez-Lavalle L."/>
        </authorList>
    </citation>
    <scope>NUCLEOTIDE SEQUENCE [LARGE SCALE GENOMIC DNA]</scope>
</reference>
<feature type="compositionally biased region" description="Basic residues" evidence="1">
    <location>
        <begin position="76"/>
        <end position="86"/>
    </location>
</feature>
<feature type="non-terminal residue" evidence="2">
    <location>
        <position position="1"/>
    </location>
</feature>
<proteinExistence type="predicted"/>
<dbReference type="EMBL" id="OZ021743">
    <property type="protein sequence ID" value="CAK9329520.1"/>
    <property type="molecule type" value="Genomic_DNA"/>
</dbReference>
<evidence type="ECO:0000313" key="3">
    <source>
        <dbReference type="Proteomes" id="UP001642487"/>
    </source>
</evidence>
<protein>
    <submittedName>
        <fullName evidence="2">Uncharacterized protein</fullName>
    </submittedName>
</protein>
<evidence type="ECO:0000313" key="2">
    <source>
        <dbReference type="EMBL" id="CAK9329520.1"/>
    </source>
</evidence>
<feature type="region of interest" description="Disordered" evidence="1">
    <location>
        <begin position="1"/>
        <end position="30"/>
    </location>
</feature>
<dbReference type="Proteomes" id="UP001642487">
    <property type="component" value="Chromosome 9"/>
</dbReference>
<accession>A0ABP0Z9R3</accession>
<feature type="compositionally biased region" description="Basic and acidic residues" evidence="1">
    <location>
        <begin position="50"/>
        <end position="73"/>
    </location>
</feature>
<keyword evidence="3" id="KW-1185">Reference proteome</keyword>
<sequence length="92" mass="10435">MESDRETGRVPKIGGESTGTSTNSRRDTILVPSPVQNGFKFLGGIGAIERQRDAERRTTTVNGDERPGTDKYNKAWWRRKKKRGKKVEKEQT</sequence>
<feature type="region of interest" description="Disordered" evidence="1">
    <location>
        <begin position="50"/>
        <end position="92"/>
    </location>
</feature>
<organism evidence="2 3">
    <name type="scientific">Citrullus colocynthis</name>
    <name type="common">colocynth</name>
    <dbReference type="NCBI Taxonomy" id="252529"/>
    <lineage>
        <taxon>Eukaryota</taxon>
        <taxon>Viridiplantae</taxon>
        <taxon>Streptophyta</taxon>
        <taxon>Embryophyta</taxon>
        <taxon>Tracheophyta</taxon>
        <taxon>Spermatophyta</taxon>
        <taxon>Magnoliopsida</taxon>
        <taxon>eudicotyledons</taxon>
        <taxon>Gunneridae</taxon>
        <taxon>Pentapetalae</taxon>
        <taxon>rosids</taxon>
        <taxon>fabids</taxon>
        <taxon>Cucurbitales</taxon>
        <taxon>Cucurbitaceae</taxon>
        <taxon>Benincaseae</taxon>
        <taxon>Citrullus</taxon>
    </lineage>
</organism>
<gene>
    <name evidence="2" type="ORF">CITCOLO1_LOCUS21989</name>
</gene>
<evidence type="ECO:0000256" key="1">
    <source>
        <dbReference type="SAM" id="MobiDB-lite"/>
    </source>
</evidence>
<name>A0ABP0Z9R3_9ROSI</name>